<feature type="domain" description="PDZ" evidence="1">
    <location>
        <begin position="111"/>
        <end position="172"/>
    </location>
</feature>
<dbReference type="SMART" id="SM00245">
    <property type="entry name" value="TSPc"/>
    <property type="match status" value="1"/>
</dbReference>
<dbReference type="RefSeq" id="WP_090973145.1">
    <property type="nucleotide sequence ID" value="NZ_FOLL01000006.1"/>
</dbReference>
<dbReference type="InterPro" id="IPR029045">
    <property type="entry name" value="ClpP/crotonase-like_dom_sf"/>
</dbReference>
<protein>
    <submittedName>
        <fullName evidence="2">Peptidase family S41</fullName>
    </submittedName>
</protein>
<dbReference type="GO" id="GO:0030288">
    <property type="term" value="C:outer membrane-bounded periplasmic space"/>
    <property type="evidence" value="ECO:0007669"/>
    <property type="project" value="TreeGrafter"/>
</dbReference>
<dbReference type="SUPFAM" id="SSF52096">
    <property type="entry name" value="ClpP/crotonase"/>
    <property type="match status" value="1"/>
</dbReference>
<dbReference type="CDD" id="cd07561">
    <property type="entry name" value="Peptidase_S41_CPP_like"/>
    <property type="match status" value="1"/>
</dbReference>
<dbReference type="SUPFAM" id="SSF50156">
    <property type="entry name" value="PDZ domain-like"/>
    <property type="match status" value="1"/>
</dbReference>
<dbReference type="InterPro" id="IPR005151">
    <property type="entry name" value="Tail-specific_protease"/>
</dbReference>
<dbReference type="Proteomes" id="UP000199577">
    <property type="component" value="Unassembled WGS sequence"/>
</dbReference>
<dbReference type="Gene3D" id="3.90.226.10">
    <property type="entry name" value="2-enoyl-CoA Hydratase, Chain A, domain 1"/>
    <property type="match status" value="1"/>
</dbReference>
<dbReference type="SMART" id="SM00228">
    <property type="entry name" value="PDZ"/>
    <property type="match status" value="1"/>
</dbReference>
<evidence type="ECO:0000313" key="3">
    <source>
        <dbReference type="Proteomes" id="UP000199577"/>
    </source>
</evidence>
<dbReference type="PROSITE" id="PS51257">
    <property type="entry name" value="PROKAR_LIPOPROTEIN"/>
    <property type="match status" value="1"/>
</dbReference>
<dbReference type="GO" id="GO:0006508">
    <property type="term" value="P:proteolysis"/>
    <property type="evidence" value="ECO:0007669"/>
    <property type="project" value="InterPro"/>
</dbReference>
<proteinExistence type="predicted"/>
<dbReference type="InterPro" id="IPR036034">
    <property type="entry name" value="PDZ_sf"/>
</dbReference>
<dbReference type="GO" id="GO:0008236">
    <property type="term" value="F:serine-type peptidase activity"/>
    <property type="evidence" value="ECO:0007669"/>
    <property type="project" value="InterPro"/>
</dbReference>
<dbReference type="PROSITE" id="PS50106">
    <property type="entry name" value="PDZ"/>
    <property type="match status" value="1"/>
</dbReference>
<dbReference type="Pfam" id="PF03572">
    <property type="entry name" value="Peptidase_S41"/>
    <property type="match status" value="1"/>
</dbReference>
<dbReference type="GO" id="GO:0007165">
    <property type="term" value="P:signal transduction"/>
    <property type="evidence" value="ECO:0007669"/>
    <property type="project" value="TreeGrafter"/>
</dbReference>
<dbReference type="Gene3D" id="3.30.750.170">
    <property type="match status" value="1"/>
</dbReference>
<reference evidence="3" key="1">
    <citation type="submission" date="2016-10" db="EMBL/GenBank/DDBJ databases">
        <authorList>
            <person name="Varghese N."/>
            <person name="Submissions S."/>
        </authorList>
    </citation>
    <scope>NUCLEOTIDE SEQUENCE [LARGE SCALE GENOMIC DNA]</scope>
    <source>
        <strain evidence="3">DSM 22900</strain>
    </source>
</reference>
<dbReference type="STRING" id="623281.SAMN05421747_10667"/>
<dbReference type="AlphaFoldDB" id="A0A1I1H9E0"/>
<evidence type="ECO:0000259" key="1">
    <source>
        <dbReference type="PROSITE" id="PS50106"/>
    </source>
</evidence>
<sequence length="486" mass="54958">MSKISLIDWMVVLLAGVMTVSCSQDNIMPEPERPVRPELEEDRLKDSVYVYTYGFYLWQEELPDWRSNIRERTAHFRSAEELLTALKGYARDESGELYDRYSFLDRWGTVNAEVQQGLAGSFGIDVRYLNDDELYIKRVDIGSPAYSAGIRRGWRVMRVNGRTDLSLASMERDNFTFLFNALDAGTITLGLVRPDGSEVSVELARKSYQLQPILARQVYAVGGKRIGYFAFDVFISTLNERNNPTYVKGQLDRLMEEFEGEGVQELIVDLRYNGGGAVITAEYLSNLLAPATANGQLMYTSKANEGLVRFLHSRGSDIDLSPVYFNKVNGLNINRIYFLVTESTASASELLINNLEPYMDVKLIGEHATYGKPVGYFPWDIRGVDLYAVSFQMFNAKGYGDYFSGMGVDKEVYDDLTRDFGDPAESMIAEALYYAAHGRFSADGVNRRAGIRAADGNTVSSHLNRALDRQERKGMYVFDVHNFFRN</sequence>
<dbReference type="GO" id="GO:0004175">
    <property type="term" value="F:endopeptidase activity"/>
    <property type="evidence" value="ECO:0007669"/>
    <property type="project" value="TreeGrafter"/>
</dbReference>
<dbReference type="PANTHER" id="PTHR32060:SF30">
    <property type="entry name" value="CARBOXY-TERMINAL PROCESSING PROTEASE CTPA"/>
    <property type="match status" value="1"/>
</dbReference>
<organism evidence="2 3">
    <name type="scientific">Parapedobacter composti</name>
    <dbReference type="NCBI Taxonomy" id="623281"/>
    <lineage>
        <taxon>Bacteria</taxon>
        <taxon>Pseudomonadati</taxon>
        <taxon>Bacteroidota</taxon>
        <taxon>Sphingobacteriia</taxon>
        <taxon>Sphingobacteriales</taxon>
        <taxon>Sphingobacteriaceae</taxon>
        <taxon>Parapedobacter</taxon>
    </lineage>
</organism>
<dbReference type="PANTHER" id="PTHR32060">
    <property type="entry name" value="TAIL-SPECIFIC PROTEASE"/>
    <property type="match status" value="1"/>
</dbReference>
<keyword evidence="3" id="KW-1185">Reference proteome</keyword>
<accession>A0A1I1H9E0</accession>
<dbReference type="OrthoDB" id="7168509at2"/>
<dbReference type="EMBL" id="FOLL01000006">
    <property type="protein sequence ID" value="SFC20376.1"/>
    <property type="molecule type" value="Genomic_DNA"/>
</dbReference>
<gene>
    <name evidence="2" type="ORF">SAMN05421747_10667</name>
</gene>
<dbReference type="Gene3D" id="2.30.42.10">
    <property type="match status" value="1"/>
</dbReference>
<name>A0A1I1H9E0_9SPHI</name>
<dbReference type="InterPro" id="IPR001478">
    <property type="entry name" value="PDZ"/>
</dbReference>
<evidence type="ECO:0000313" key="2">
    <source>
        <dbReference type="EMBL" id="SFC20376.1"/>
    </source>
</evidence>